<proteinExistence type="inferred from homology"/>
<evidence type="ECO:0000256" key="1">
    <source>
        <dbReference type="ARBA" id="ARBA00004651"/>
    </source>
</evidence>
<keyword evidence="8" id="KW-1185">Reference proteome</keyword>
<gene>
    <name evidence="7" type="ORF">INF28_12510</name>
</gene>
<dbReference type="AlphaFoldDB" id="A0A9D5M2A4"/>
<keyword evidence="4" id="KW-0812">Transmembrane</keyword>
<keyword evidence="3" id="KW-1003">Cell membrane</keyword>
<protein>
    <submittedName>
        <fullName evidence="7">Type IV secretory system conjugative DNA transfer family protein</fullName>
    </submittedName>
</protein>
<dbReference type="CDD" id="cd01127">
    <property type="entry name" value="TrwB_TraG_TraD_VirD4"/>
    <property type="match status" value="1"/>
</dbReference>
<evidence type="ECO:0000256" key="5">
    <source>
        <dbReference type="ARBA" id="ARBA00022989"/>
    </source>
</evidence>
<dbReference type="InterPro" id="IPR027417">
    <property type="entry name" value="P-loop_NTPase"/>
</dbReference>
<accession>A0A9D5M2A4</accession>
<evidence type="ECO:0000313" key="8">
    <source>
        <dbReference type="Proteomes" id="UP000806542"/>
    </source>
</evidence>
<evidence type="ECO:0000256" key="6">
    <source>
        <dbReference type="ARBA" id="ARBA00023136"/>
    </source>
</evidence>
<dbReference type="Gene3D" id="3.40.50.300">
    <property type="entry name" value="P-loop containing nucleotide triphosphate hydrolases"/>
    <property type="match status" value="1"/>
</dbReference>
<comment type="similarity">
    <text evidence="2">Belongs to the VirD4/TraG family.</text>
</comment>
<keyword evidence="5" id="KW-1133">Transmembrane helix</keyword>
<reference evidence="7" key="1">
    <citation type="submission" date="2020-10" db="EMBL/GenBank/DDBJ databases">
        <title>ChiBAC.</title>
        <authorList>
            <person name="Zenner C."/>
            <person name="Hitch T.C.A."/>
            <person name="Clavel T."/>
        </authorList>
    </citation>
    <scope>NUCLEOTIDE SEQUENCE</scope>
    <source>
        <strain evidence="7">DSM 107454</strain>
    </source>
</reference>
<dbReference type="NCBIfam" id="NF045973">
    <property type="entry name" value="conju_CD1115"/>
    <property type="match status" value="1"/>
</dbReference>
<sequence length="439" mass="49782">MTSKAYLSQQMLRSVAPLLLEQGYDVKVFNLIEPQNSDGYNPFVYIKNDEDVIKLISNLIQNTTPKNASQNDPFWEKSEIALDTAFMLYLLHEAPPEEQNFEMLMFLIENAAQVEDDENNYMSPVDMLFQGLEEDNPEHIALKQYKVFKQASGKTAKSILISAAVRLAAFNLPEIAKMTSYDNLDIGTLGEKKRAIFCVIPDNDNSFNYLVGMLYTQAFQALYYNADHEHGGELPVPVHIVMDEFANVALPDNFERLLATMRSRGISVSIIIQNMAQLKALFKDSWENITGNCDTLLYLGGNEQATHEYISKMLGKETIDTRTRGVTKGQHGSSNTNYQNAGRELLTLDEVRLLDNSNALIFVRGERPIMDKKFDIMAHPNIKKTADGKAKPYTHSKNSKYLKKDLSFTINEDISNVKFMEVEQYDEKSEQNSKNSDNS</sequence>
<evidence type="ECO:0000256" key="2">
    <source>
        <dbReference type="ARBA" id="ARBA00008806"/>
    </source>
</evidence>
<evidence type="ECO:0000313" key="7">
    <source>
        <dbReference type="EMBL" id="MBE5041272.1"/>
    </source>
</evidence>
<organism evidence="7 8">
    <name type="scientific">Ructibacterium gallinarum</name>
    <dbReference type="NCBI Taxonomy" id="2779355"/>
    <lineage>
        <taxon>Bacteria</taxon>
        <taxon>Bacillati</taxon>
        <taxon>Bacillota</taxon>
        <taxon>Clostridia</taxon>
        <taxon>Eubacteriales</taxon>
        <taxon>Oscillospiraceae</taxon>
        <taxon>Ructibacterium</taxon>
    </lineage>
</organism>
<dbReference type="PANTHER" id="PTHR37937:SF1">
    <property type="entry name" value="CONJUGATIVE TRANSFER: DNA TRANSPORT"/>
    <property type="match status" value="1"/>
</dbReference>
<evidence type="ECO:0000256" key="3">
    <source>
        <dbReference type="ARBA" id="ARBA00022475"/>
    </source>
</evidence>
<dbReference type="GO" id="GO:0005886">
    <property type="term" value="C:plasma membrane"/>
    <property type="evidence" value="ECO:0007669"/>
    <property type="project" value="UniProtKB-SubCell"/>
</dbReference>
<keyword evidence="6" id="KW-0472">Membrane</keyword>
<dbReference type="PANTHER" id="PTHR37937">
    <property type="entry name" value="CONJUGATIVE TRANSFER: DNA TRANSPORT"/>
    <property type="match status" value="1"/>
</dbReference>
<dbReference type="Pfam" id="PF02534">
    <property type="entry name" value="T4SS-DNA_transf"/>
    <property type="match status" value="1"/>
</dbReference>
<dbReference type="InterPro" id="IPR003688">
    <property type="entry name" value="TraG/VirD4"/>
</dbReference>
<comment type="subcellular location">
    <subcellularLocation>
        <location evidence="1">Cell membrane</location>
        <topology evidence="1">Multi-pass membrane protein</topology>
    </subcellularLocation>
</comment>
<dbReference type="Proteomes" id="UP000806542">
    <property type="component" value="Unassembled WGS sequence"/>
</dbReference>
<evidence type="ECO:0000256" key="4">
    <source>
        <dbReference type="ARBA" id="ARBA00022692"/>
    </source>
</evidence>
<name>A0A9D5M2A4_9FIRM</name>
<comment type="caution">
    <text evidence="7">The sequence shown here is derived from an EMBL/GenBank/DDBJ whole genome shotgun (WGS) entry which is preliminary data.</text>
</comment>
<dbReference type="EMBL" id="JADCKB010000053">
    <property type="protein sequence ID" value="MBE5041272.1"/>
    <property type="molecule type" value="Genomic_DNA"/>
</dbReference>
<dbReference type="InterPro" id="IPR051539">
    <property type="entry name" value="T4SS-coupling_protein"/>
</dbReference>
<dbReference type="SUPFAM" id="SSF52540">
    <property type="entry name" value="P-loop containing nucleoside triphosphate hydrolases"/>
    <property type="match status" value="1"/>
</dbReference>